<name>A0A6A6LIN1_HEVBR</name>
<feature type="compositionally biased region" description="Low complexity" evidence="1">
    <location>
        <begin position="1"/>
        <end position="25"/>
    </location>
</feature>
<dbReference type="EMBL" id="JAAGAX010000010">
    <property type="protein sequence ID" value="KAF2300385.1"/>
    <property type="molecule type" value="Genomic_DNA"/>
</dbReference>
<reference evidence="2 3" key="1">
    <citation type="journal article" date="2020" name="Mol. Plant">
        <title>The Chromosome-Based Rubber Tree Genome Provides New Insights into Spurge Genome Evolution and Rubber Biosynthesis.</title>
        <authorList>
            <person name="Liu J."/>
            <person name="Shi C."/>
            <person name="Shi C.C."/>
            <person name="Li W."/>
            <person name="Zhang Q.J."/>
            <person name="Zhang Y."/>
            <person name="Li K."/>
            <person name="Lu H.F."/>
            <person name="Shi C."/>
            <person name="Zhu S.T."/>
            <person name="Xiao Z.Y."/>
            <person name="Nan H."/>
            <person name="Yue Y."/>
            <person name="Zhu X.G."/>
            <person name="Wu Y."/>
            <person name="Hong X.N."/>
            <person name="Fan G.Y."/>
            <person name="Tong Y."/>
            <person name="Zhang D."/>
            <person name="Mao C.L."/>
            <person name="Liu Y.L."/>
            <person name="Hao S.J."/>
            <person name="Liu W.Q."/>
            <person name="Lv M.Q."/>
            <person name="Zhang H.B."/>
            <person name="Liu Y."/>
            <person name="Hu-Tang G.R."/>
            <person name="Wang J.P."/>
            <person name="Wang J.H."/>
            <person name="Sun Y.H."/>
            <person name="Ni S.B."/>
            <person name="Chen W.B."/>
            <person name="Zhang X.C."/>
            <person name="Jiao Y.N."/>
            <person name="Eichler E.E."/>
            <person name="Li G.H."/>
            <person name="Liu X."/>
            <person name="Gao L.Z."/>
        </authorList>
    </citation>
    <scope>NUCLEOTIDE SEQUENCE [LARGE SCALE GENOMIC DNA]</scope>
    <source>
        <strain evidence="3">cv. GT1</strain>
        <tissue evidence="2">Leaf</tissue>
    </source>
</reference>
<protein>
    <submittedName>
        <fullName evidence="2">Uncharacterized protein</fullName>
    </submittedName>
</protein>
<dbReference type="PANTHER" id="PTHR33155:SF3">
    <property type="entry name" value="PROTEIN FAF-LIKE, CHLOROPLASTIC"/>
    <property type="match status" value="1"/>
</dbReference>
<dbReference type="InterPro" id="IPR021410">
    <property type="entry name" value="FAF"/>
</dbReference>
<evidence type="ECO:0000256" key="1">
    <source>
        <dbReference type="SAM" id="MobiDB-lite"/>
    </source>
</evidence>
<feature type="region of interest" description="Disordered" evidence="1">
    <location>
        <begin position="1"/>
        <end position="45"/>
    </location>
</feature>
<dbReference type="Proteomes" id="UP000467840">
    <property type="component" value="Chromosome 4"/>
</dbReference>
<sequence length="130" mass="14590">MSSLGKSFRLSSSLNEEFMTSSSSSEAEEEYDNGRQKVTEPRGQFEIWSSIQQDKKNKEELEKPGQFDIWSSILSQKAHEDNKNLPPPYIHPLVKRSASSLSEKSLEICTESLGSETALMGSLIPSFGDW</sequence>
<dbReference type="PANTHER" id="PTHR33155">
    <property type="entry name" value="FANTASTIC FOUR-LIKE PROTEIN (DUF3049)"/>
    <property type="match status" value="1"/>
</dbReference>
<comment type="caution">
    <text evidence="2">The sequence shown here is derived from an EMBL/GenBank/DDBJ whole genome shotgun (WGS) entry which is preliminary data.</text>
</comment>
<evidence type="ECO:0000313" key="2">
    <source>
        <dbReference type="EMBL" id="KAF2300385.1"/>
    </source>
</evidence>
<evidence type="ECO:0000313" key="3">
    <source>
        <dbReference type="Proteomes" id="UP000467840"/>
    </source>
</evidence>
<proteinExistence type="predicted"/>
<keyword evidence="3" id="KW-1185">Reference proteome</keyword>
<accession>A0A6A6LIN1</accession>
<dbReference type="AlphaFoldDB" id="A0A6A6LIN1"/>
<organism evidence="2 3">
    <name type="scientific">Hevea brasiliensis</name>
    <name type="common">Para rubber tree</name>
    <name type="synonym">Siphonia brasiliensis</name>
    <dbReference type="NCBI Taxonomy" id="3981"/>
    <lineage>
        <taxon>Eukaryota</taxon>
        <taxon>Viridiplantae</taxon>
        <taxon>Streptophyta</taxon>
        <taxon>Embryophyta</taxon>
        <taxon>Tracheophyta</taxon>
        <taxon>Spermatophyta</taxon>
        <taxon>Magnoliopsida</taxon>
        <taxon>eudicotyledons</taxon>
        <taxon>Gunneridae</taxon>
        <taxon>Pentapetalae</taxon>
        <taxon>rosids</taxon>
        <taxon>fabids</taxon>
        <taxon>Malpighiales</taxon>
        <taxon>Euphorbiaceae</taxon>
        <taxon>Crotonoideae</taxon>
        <taxon>Micrandreae</taxon>
        <taxon>Hevea</taxon>
    </lineage>
</organism>
<gene>
    <name evidence="2" type="ORF">GH714_012692</name>
</gene>